<evidence type="ECO:0000313" key="7">
    <source>
        <dbReference type="Proteomes" id="UP000627538"/>
    </source>
</evidence>
<proteinExistence type="inferred from homology"/>
<dbReference type="Proteomes" id="UP000627538">
    <property type="component" value="Unassembled WGS sequence"/>
</dbReference>
<dbReference type="InterPro" id="IPR035956">
    <property type="entry name" value="RimP_N_sf"/>
</dbReference>
<comment type="similarity">
    <text evidence="3">Belongs to the RimP family.</text>
</comment>
<dbReference type="SUPFAM" id="SSF74942">
    <property type="entry name" value="YhbC-like, C-terminal domain"/>
    <property type="match status" value="1"/>
</dbReference>
<dbReference type="HAMAP" id="MF_01077">
    <property type="entry name" value="RimP"/>
    <property type="match status" value="1"/>
</dbReference>
<feature type="domain" description="Ribosome maturation factor RimP C-terminal" evidence="5">
    <location>
        <begin position="89"/>
        <end position="150"/>
    </location>
</feature>
<dbReference type="EMBL" id="JACRUO010000001">
    <property type="protein sequence ID" value="MBD3689038.1"/>
    <property type="molecule type" value="Genomic_DNA"/>
</dbReference>
<dbReference type="PANTHER" id="PTHR33867:SF1">
    <property type="entry name" value="RIBOSOME MATURATION FACTOR RIMP"/>
    <property type="match status" value="1"/>
</dbReference>
<keyword evidence="2 3" id="KW-0690">Ribosome biogenesis</keyword>
<dbReference type="InterPro" id="IPR036847">
    <property type="entry name" value="RimP_C_sf"/>
</dbReference>
<keyword evidence="7" id="KW-1185">Reference proteome</keyword>
<reference evidence="6 7" key="1">
    <citation type="submission" date="2020-08" db="EMBL/GenBank/DDBJ databases">
        <title>Winkia gen. nov., sp. nov., isolated from faeces of the Anser albifrons in China.</title>
        <authorList>
            <person name="Liu Q."/>
        </authorList>
    </citation>
    <scope>NUCLEOTIDE SEQUENCE [LARGE SCALE GENOMIC DNA]</scope>
    <source>
        <strain evidence="6 7">C62</strain>
    </source>
</reference>
<dbReference type="InterPro" id="IPR028989">
    <property type="entry name" value="RimP_N"/>
</dbReference>
<dbReference type="AlphaFoldDB" id="A0A8I0GA62"/>
<protein>
    <recommendedName>
        <fullName evidence="3">Ribosome maturation factor RimP</fullName>
    </recommendedName>
</protein>
<comment type="subcellular location">
    <subcellularLocation>
        <location evidence="3">Cytoplasm</location>
    </subcellularLocation>
</comment>
<keyword evidence="1 3" id="KW-0963">Cytoplasm</keyword>
<dbReference type="GO" id="GO:0006412">
    <property type="term" value="P:translation"/>
    <property type="evidence" value="ECO:0007669"/>
    <property type="project" value="TreeGrafter"/>
</dbReference>
<comment type="caution">
    <text evidence="6">The sequence shown here is derived from an EMBL/GenBank/DDBJ whole genome shotgun (WGS) entry which is preliminary data.</text>
</comment>
<evidence type="ECO:0000256" key="2">
    <source>
        <dbReference type="ARBA" id="ARBA00022517"/>
    </source>
</evidence>
<evidence type="ECO:0000259" key="5">
    <source>
        <dbReference type="Pfam" id="PF17384"/>
    </source>
</evidence>
<evidence type="ECO:0000313" key="6">
    <source>
        <dbReference type="EMBL" id="MBD3689038.1"/>
    </source>
</evidence>
<dbReference type="Gene3D" id="3.30.300.70">
    <property type="entry name" value="RimP-like superfamily, N-terminal"/>
    <property type="match status" value="1"/>
</dbReference>
<feature type="domain" description="Ribosome maturation factor RimP N-terminal" evidence="4">
    <location>
        <begin position="12"/>
        <end position="86"/>
    </location>
</feature>
<organism evidence="6 7">
    <name type="scientific">Nanchangia anserum</name>
    <dbReference type="NCBI Taxonomy" id="2692125"/>
    <lineage>
        <taxon>Bacteria</taxon>
        <taxon>Bacillati</taxon>
        <taxon>Actinomycetota</taxon>
        <taxon>Actinomycetes</taxon>
        <taxon>Actinomycetales</taxon>
        <taxon>Actinomycetaceae</taxon>
        <taxon>Nanchangia</taxon>
    </lineage>
</organism>
<dbReference type="PANTHER" id="PTHR33867">
    <property type="entry name" value="RIBOSOME MATURATION FACTOR RIMP"/>
    <property type="match status" value="1"/>
</dbReference>
<evidence type="ECO:0000256" key="1">
    <source>
        <dbReference type="ARBA" id="ARBA00022490"/>
    </source>
</evidence>
<dbReference type="Pfam" id="PF17384">
    <property type="entry name" value="DUF150_C"/>
    <property type="match status" value="1"/>
</dbReference>
<dbReference type="InterPro" id="IPR028998">
    <property type="entry name" value="RimP_C"/>
</dbReference>
<gene>
    <name evidence="3" type="primary">rimP</name>
    <name evidence="6" type="ORF">H8R10_02155</name>
</gene>
<dbReference type="SUPFAM" id="SSF75420">
    <property type="entry name" value="YhbC-like, N-terminal domain"/>
    <property type="match status" value="1"/>
</dbReference>
<dbReference type="Pfam" id="PF02576">
    <property type="entry name" value="RimP_N"/>
    <property type="match status" value="1"/>
</dbReference>
<sequence>MSTPDPQIAQALEPAVSECGLVIETVRTKRAGRYTTLEVVVDLPDGPGGIDDIQLAEATRAISATVDEIDPIAGTYTLEVTTPGIERPLETPRHFRRAQGHLAEIALADGTTLRGRIADVADATVSVDTDEGAREVAFADIASARMAIEW</sequence>
<dbReference type="GO" id="GO:0000028">
    <property type="term" value="P:ribosomal small subunit assembly"/>
    <property type="evidence" value="ECO:0007669"/>
    <property type="project" value="TreeGrafter"/>
</dbReference>
<evidence type="ECO:0000256" key="3">
    <source>
        <dbReference type="HAMAP-Rule" id="MF_01077"/>
    </source>
</evidence>
<accession>A0A8I0GA62</accession>
<comment type="function">
    <text evidence="3">Required for maturation of 30S ribosomal subunits.</text>
</comment>
<name>A0A8I0GA62_9ACTO</name>
<dbReference type="RefSeq" id="WP_191071116.1">
    <property type="nucleotide sequence ID" value="NZ_JACRUO010000001.1"/>
</dbReference>
<evidence type="ECO:0000259" key="4">
    <source>
        <dbReference type="Pfam" id="PF02576"/>
    </source>
</evidence>
<dbReference type="InterPro" id="IPR003728">
    <property type="entry name" value="Ribosome_maturation_RimP"/>
</dbReference>
<dbReference type="CDD" id="cd01734">
    <property type="entry name" value="YlxS_C"/>
    <property type="match status" value="1"/>
</dbReference>
<dbReference type="GO" id="GO:0005829">
    <property type="term" value="C:cytosol"/>
    <property type="evidence" value="ECO:0007669"/>
    <property type="project" value="TreeGrafter"/>
</dbReference>